<name>A0A8I3N7W0_CANLF</name>
<reference evidence="3" key="3">
    <citation type="submission" date="2025-09" db="UniProtKB">
        <authorList>
            <consortium name="Ensembl"/>
        </authorList>
    </citation>
    <scope>IDENTIFICATION</scope>
    <source>
        <strain evidence="3">Boxer</strain>
    </source>
</reference>
<organism evidence="3 4">
    <name type="scientific">Canis lupus familiaris</name>
    <name type="common">Dog</name>
    <name type="synonym">Canis familiaris</name>
    <dbReference type="NCBI Taxonomy" id="9615"/>
    <lineage>
        <taxon>Eukaryota</taxon>
        <taxon>Metazoa</taxon>
        <taxon>Chordata</taxon>
        <taxon>Craniata</taxon>
        <taxon>Vertebrata</taxon>
        <taxon>Euteleostomi</taxon>
        <taxon>Mammalia</taxon>
        <taxon>Eutheria</taxon>
        <taxon>Laurasiatheria</taxon>
        <taxon>Carnivora</taxon>
        <taxon>Caniformia</taxon>
        <taxon>Canidae</taxon>
        <taxon>Canis</taxon>
    </lineage>
</organism>
<dbReference type="PANTHER" id="PTHR47709:SF2">
    <property type="entry name" value="SHORT TRANSMEMBRANE MITOCHONDRIAL PROTEIN 1"/>
    <property type="match status" value="1"/>
</dbReference>
<dbReference type="Proteomes" id="UP000805418">
    <property type="component" value="Chromosome 10"/>
</dbReference>
<dbReference type="PANTHER" id="PTHR47709">
    <property type="entry name" value="SHORT TRANSMEMBRANE MITOCHONDRIAL PROTEIN 1"/>
    <property type="match status" value="1"/>
</dbReference>
<keyword evidence="2" id="KW-1133">Transmembrane helix</keyword>
<keyword evidence="2" id="KW-0812">Transmembrane</keyword>
<evidence type="ECO:0000313" key="3">
    <source>
        <dbReference type="Ensembl" id="ENSCAFP00845011049.1"/>
    </source>
</evidence>
<dbReference type="Ensembl" id="ENSCAFT00845014250.1">
    <property type="protein sequence ID" value="ENSCAFP00845011049.1"/>
    <property type="gene ID" value="ENSCAFG00845008093.1"/>
</dbReference>
<proteinExistence type="predicted"/>
<reference evidence="3" key="2">
    <citation type="submission" date="2025-08" db="UniProtKB">
        <authorList>
            <consortium name="Ensembl"/>
        </authorList>
    </citation>
    <scope>IDENTIFICATION</scope>
    <source>
        <strain evidence="3">Boxer</strain>
    </source>
</reference>
<accession>A0A8I3N7W0</accession>
<protein>
    <submittedName>
        <fullName evidence="3">Uncharacterized protein</fullName>
    </submittedName>
</protein>
<keyword evidence="4" id="KW-1185">Reference proteome</keyword>
<evidence type="ECO:0000313" key="4">
    <source>
        <dbReference type="Proteomes" id="UP000805418"/>
    </source>
</evidence>
<dbReference type="AlphaFoldDB" id="A0A8I3N7W0"/>
<dbReference type="GeneTree" id="ENSGT00550000076278"/>
<feature type="transmembrane region" description="Helical" evidence="2">
    <location>
        <begin position="60"/>
        <end position="78"/>
    </location>
</feature>
<keyword evidence="2" id="KW-0472">Membrane</keyword>
<sequence length="116" mass="12988">MRSSQMVASCKPMREASEEISSVTMLIFYFVSRTILLKAIKNVNIRTLPPSCAALRADAMLQFLLGFTFGNVVGMYLAQNYDIPNVAKKLEEIKKDLDAKKKPPSEANSSTAFWIH</sequence>
<feature type="compositionally biased region" description="Polar residues" evidence="1">
    <location>
        <begin position="106"/>
        <end position="116"/>
    </location>
</feature>
<dbReference type="OrthoDB" id="2012160at2759"/>
<dbReference type="InterPro" id="IPR027854">
    <property type="entry name" value="STMP1"/>
</dbReference>
<feature type="transmembrane region" description="Helical" evidence="2">
    <location>
        <begin position="20"/>
        <end position="40"/>
    </location>
</feature>
<evidence type="ECO:0000256" key="1">
    <source>
        <dbReference type="SAM" id="MobiDB-lite"/>
    </source>
</evidence>
<feature type="region of interest" description="Disordered" evidence="1">
    <location>
        <begin position="97"/>
        <end position="116"/>
    </location>
</feature>
<reference evidence="3" key="1">
    <citation type="submission" date="2020-03" db="EMBL/GenBank/DDBJ databases">
        <title>Long-read based genome assembly of a Labrador retriever dog.</title>
        <authorList>
            <person name="Eory L."/>
            <person name="Zhang W."/>
            <person name="Schoenebeck J."/>
        </authorList>
    </citation>
    <scope>NUCLEOTIDE SEQUENCE [LARGE SCALE GENOMIC DNA]</scope>
    <source>
        <strain evidence="3">Labrador retriever</strain>
    </source>
</reference>
<dbReference type="Pfam" id="PF15054">
    <property type="entry name" value="DUF4535"/>
    <property type="match status" value="1"/>
</dbReference>
<evidence type="ECO:0000256" key="2">
    <source>
        <dbReference type="SAM" id="Phobius"/>
    </source>
</evidence>
<dbReference type="GO" id="GO:0098803">
    <property type="term" value="C:respiratory chain complex"/>
    <property type="evidence" value="ECO:0000318"/>
    <property type="project" value="GO_Central"/>
</dbReference>